<feature type="domain" description="AB hydrolase-1" evidence="1">
    <location>
        <begin position="15"/>
        <end position="237"/>
    </location>
</feature>
<dbReference type="Gene3D" id="3.40.50.1820">
    <property type="entry name" value="alpha/beta hydrolase"/>
    <property type="match status" value="1"/>
</dbReference>
<proteinExistence type="predicted"/>
<organism evidence="2 3">
    <name type="scientific">Ideonella oryzae</name>
    <dbReference type="NCBI Taxonomy" id="2937441"/>
    <lineage>
        <taxon>Bacteria</taxon>
        <taxon>Pseudomonadati</taxon>
        <taxon>Pseudomonadota</taxon>
        <taxon>Betaproteobacteria</taxon>
        <taxon>Burkholderiales</taxon>
        <taxon>Sphaerotilaceae</taxon>
        <taxon>Ideonella</taxon>
    </lineage>
</organism>
<dbReference type="InterPro" id="IPR029058">
    <property type="entry name" value="AB_hydrolase_fold"/>
</dbReference>
<keyword evidence="2" id="KW-0378">Hydrolase</keyword>
<dbReference type="SUPFAM" id="SSF53474">
    <property type="entry name" value="alpha/beta-Hydrolases"/>
    <property type="match status" value="1"/>
</dbReference>
<evidence type="ECO:0000313" key="2">
    <source>
        <dbReference type="EMBL" id="MCO5975858.1"/>
    </source>
</evidence>
<protein>
    <submittedName>
        <fullName evidence="2">Alpha/beta hydrolase</fullName>
    </submittedName>
</protein>
<dbReference type="GO" id="GO:0016787">
    <property type="term" value="F:hydrolase activity"/>
    <property type="evidence" value="ECO:0007669"/>
    <property type="project" value="UniProtKB-KW"/>
</dbReference>
<dbReference type="RefSeq" id="WP_252768293.1">
    <property type="nucleotide sequence ID" value="NZ_JAMXMC010000002.1"/>
</dbReference>
<dbReference type="Pfam" id="PF00561">
    <property type="entry name" value="Abhydrolase_1"/>
    <property type="match status" value="1"/>
</dbReference>
<dbReference type="InterPro" id="IPR050266">
    <property type="entry name" value="AB_hydrolase_sf"/>
</dbReference>
<dbReference type="Proteomes" id="UP001204851">
    <property type="component" value="Unassembled WGS sequence"/>
</dbReference>
<evidence type="ECO:0000259" key="1">
    <source>
        <dbReference type="Pfam" id="PF00561"/>
    </source>
</evidence>
<dbReference type="EMBL" id="JAMXMC010000002">
    <property type="protein sequence ID" value="MCO5975858.1"/>
    <property type="molecule type" value="Genomic_DNA"/>
</dbReference>
<comment type="caution">
    <text evidence="2">The sequence shown here is derived from an EMBL/GenBank/DDBJ whole genome shotgun (WGS) entry which is preliminary data.</text>
</comment>
<reference evidence="2 3" key="1">
    <citation type="submission" date="2022-06" db="EMBL/GenBank/DDBJ databases">
        <title>Ideonella sp. NS12-5 Genome sequencing and assembly.</title>
        <authorList>
            <person name="Jung Y."/>
        </authorList>
    </citation>
    <scope>NUCLEOTIDE SEQUENCE [LARGE SCALE GENOMIC DNA]</scope>
    <source>
        <strain evidence="2 3">NS12-5</strain>
    </source>
</reference>
<sequence>MLLGHTLLGSGPSLVVVMHEWLGDCSNYDALQPYLDTAAHRFCFVDLRGYGRSIGLTGSHTLDEACQDVLALLDTRQAPRFHVIGHSMSALVAQRLACLEPTRVQSLIAITPVFASGFPADPATRTQLLAVATEDEAALAAIDARTGHRHTLPWLAFKLQKSRQRSTAEARIGYLQMFTGTDFQQEAQGLATPMLVLHGEHDIPVYREDALRGSFGTCYPNVRFEQVTNAGHYPMLETPVFLASRINSFLAEQEAVQRPPANAA</sequence>
<gene>
    <name evidence="2" type="ORF">M0L44_03840</name>
</gene>
<keyword evidence="3" id="KW-1185">Reference proteome</keyword>
<dbReference type="InterPro" id="IPR000073">
    <property type="entry name" value="AB_hydrolase_1"/>
</dbReference>
<dbReference type="PANTHER" id="PTHR43798">
    <property type="entry name" value="MONOACYLGLYCEROL LIPASE"/>
    <property type="match status" value="1"/>
</dbReference>
<accession>A0ABT1BI10</accession>
<name>A0ABT1BI10_9BURK</name>
<evidence type="ECO:0000313" key="3">
    <source>
        <dbReference type="Proteomes" id="UP001204851"/>
    </source>
</evidence>